<dbReference type="Gene3D" id="6.10.250.690">
    <property type="match status" value="1"/>
</dbReference>
<dbReference type="SUPFAM" id="SSF52172">
    <property type="entry name" value="CheY-like"/>
    <property type="match status" value="1"/>
</dbReference>
<name>A0ABV7R409_9RHOB</name>
<keyword evidence="1 3" id="KW-0238">DNA-binding</keyword>
<evidence type="ECO:0000256" key="3">
    <source>
        <dbReference type="PROSITE-ProRule" id="PRU01091"/>
    </source>
</evidence>
<dbReference type="CDD" id="cd00383">
    <property type="entry name" value="trans_reg_C"/>
    <property type="match status" value="1"/>
</dbReference>
<proteinExistence type="predicted"/>
<protein>
    <submittedName>
        <fullName evidence="6">Response regulator</fullName>
    </submittedName>
</protein>
<dbReference type="InterPro" id="IPR039420">
    <property type="entry name" value="WalR-like"/>
</dbReference>
<dbReference type="Proteomes" id="UP001595721">
    <property type="component" value="Unassembled WGS sequence"/>
</dbReference>
<keyword evidence="2" id="KW-0597">Phosphoprotein</keyword>
<evidence type="ECO:0000259" key="5">
    <source>
        <dbReference type="PROSITE" id="PS51755"/>
    </source>
</evidence>
<dbReference type="Gene3D" id="3.40.50.2300">
    <property type="match status" value="1"/>
</dbReference>
<sequence length="217" mass="23746">MRILIVEDTADLSDAVQRHLRGQGHAVDCAATRDEAEAAWDVTEYDAVLLDLGLPDGSGLQLLRARRARGDRTPVLIATARDQISDRIAGLDAGADDYVVKPYDLDELAARLRAHARRAGGDPAAQVSLGEFRMDRAGGRLFLGQEEIRLTSREWAVLDALVGARGRVLSRQALEERLYAFDDEIAGNAVEVYVSRLRAKLGAEVIETRRGLGYLVP</sequence>
<dbReference type="PANTHER" id="PTHR48111:SF36">
    <property type="entry name" value="TRANSCRIPTIONAL REGULATORY PROTEIN CUTR"/>
    <property type="match status" value="1"/>
</dbReference>
<dbReference type="InterPro" id="IPR036388">
    <property type="entry name" value="WH-like_DNA-bd_sf"/>
</dbReference>
<feature type="modified residue" description="4-aspartylphosphate" evidence="2">
    <location>
        <position position="51"/>
    </location>
</feature>
<evidence type="ECO:0000313" key="7">
    <source>
        <dbReference type="Proteomes" id="UP001595721"/>
    </source>
</evidence>
<comment type="caution">
    <text evidence="6">The sequence shown here is derived from an EMBL/GenBank/DDBJ whole genome shotgun (WGS) entry which is preliminary data.</text>
</comment>
<dbReference type="PANTHER" id="PTHR48111">
    <property type="entry name" value="REGULATOR OF RPOS"/>
    <property type="match status" value="1"/>
</dbReference>
<dbReference type="RefSeq" id="WP_374423577.1">
    <property type="nucleotide sequence ID" value="NZ_JBHRXJ010000003.1"/>
</dbReference>
<evidence type="ECO:0000313" key="6">
    <source>
        <dbReference type="EMBL" id="MFC3527703.1"/>
    </source>
</evidence>
<dbReference type="Gene3D" id="1.10.10.10">
    <property type="entry name" value="Winged helix-like DNA-binding domain superfamily/Winged helix DNA-binding domain"/>
    <property type="match status" value="1"/>
</dbReference>
<gene>
    <name evidence="6" type="ORF">ACFOMH_05905</name>
</gene>
<dbReference type="PROSITE" id="PS51755">
    <property type="entry name" value="OMPR_PHOB"/>
    <property type="match status" value="1"/>
</dbReference>
<dbReference type="Pfam" id="PF00072">
    <property type="entry name" value="Response_reg"/>
    <property type="match status" value="1"/>
</dbReference>
<dbReference type="SMART" id="SM00448">
    <property type="entry name" value="REC"/>
    <property type="match status" value="1"/>
</dbReference>
<evidence type="ECO:0000256" key="2">
    <source>
        <dbReference type="PROSITE-ProRule" id="PRU00169"/>
    </source>
</evidence>
<dbReference type="Pfam" id="PF00486">
    <property type="entry name" value="Trans_reg_C"/>
    <property type="match status" value="1"/>
</dbReference>
<dbReference type="EMBL" id="JBHRXJ010000003">
    <property type="protein sequence ID" value="MFC3527703.1"/>
    <property type="molecule type" value="Genomic_DNA"/>
</dbReference>
<dbReference type="InterPro" id="IPR011006">
    <property type="entry name" value="CheY-like_superfamily"/>
</dbReference>
<organism evidence="6 7">
    <name type="scientific">Paracoccus mangrovi</name>
    <dbReference type="NCBI Taxonomy" id="1715645"/>
    <lineage>
        <taxon>Bacteria</taxon>
        <taxon>Pseudomonadati</taxon>
        <taxon>Pseudomonadota</taxon>
        <taxon>Alphaproteobacteria</taxon>
        <taxon>Rhodobacterales</taxon>
        <taxon>Paracoccaceae</taxon>
        <taxon>Paracoccus</taxon>
    </lineage>
</organism>
<evidence type="ECO:0000256" key="1">
    <source>
        <dbReference type="ARBA" id="ARBA00023125"/>
    </source>
</evidence>
<feature type="DNA-binding region" description="OmpR/PhoB-type" evidence="3">
    <location>
        <begin position="124"/>
        <end position="217"/>
    </location>
</feature>
<feature type="domain" description="Response regulatory" evidence="4">
    <location>
        <begin position="2"/>
        <end position="116"/>
    </location>
</feature>
<keyword evidence="7" id="KW-1185">Reference proteome</keyword>
<feature type="domain" description="OmpR/PhoB-type" evidence="5">
    <location>
        <begin position="124"/>
        <end position="217"/>
    </location>
</feature>
<evidence type="ECO:0000259" key="4">
    <source>
        <dbReference type="PROSITE" id="PS50110"/>
    </source>
</evidence>
<dbReference type="SMART" id="SM00862">
    <property type="entry name" value="Trans_reg_C"/>
    <property type="match status" value="1"/>
</dbReference>
<dbReference type="InterPro" id="IPR001867">
    <property type="entry name" value="OmpR/PhoB-type_DNA-bd"/>
</dbReference>
<reference evidence="7" key="1">
    <citation type="journal article" date="2019" name="Int. J. Syst. Evol. Microbiol.">
        <title>The Global Catalogue of Microorganisms (GCM) 10K type strain sequencing project: providing services to taxonomists for standard genome sequencing and annotation.</title>
        <authorList>
            <consortium name="The Broad Institute Genomics Platform"/>
            <consortium name="The Broad Institute Genome Sequencing Center for Infectious Disease"/>
            <person name="Wu L."/>
            <person name="Ma J."/>
        </authorList>
    </citation>
    <scope>NUCLEOTIDE SEQUENCE [LARGE SCALE GENOMIC DNA]</scope>
    <source>
        <strain evidence="7">KCTC 42899</strain>
    </source>
</reference>
<accession>A0ABV7R409</accession>
<dbReference type="PROSITE" id="PS50110">
    <property type="entry name" value="RESPONSE_REGULATORY"/>
    <property type="match status" value="1"/>
</dbReference>
<dbReference type="InterPro" id="IPR001789">
    <property type="entry name" value="Sig_transdc_resp-reg_receiver"/>
</dbReference>